<dbReference type="EMBL" id="LN890655">
    <property type="protein sequence ID" value="CUS03039.2"/>
    <property type="molecule type" value="Genomic_DNA"/>
</dbReference>
<keyword evidence="1" id="KW-0812">Transmembrane</keyword>
<evidence type="ECO:0000313" key="4">
    <source>
        <dbReference type="Proteomes" id="UP000215027"/>
    </source>
</evidence>
<feature type="transmembrane region" description="Helical" evidence="1">
    <location>
        <begin position="37"/>
        <end position="56"/>
    </location>
</feature>
<evidence type="ECO:0000256" key="1">
    <source>
        <dbReference type="SAM" id="Phobius"/>
    </source>
</evidence>
<dbReference type="OrthoDB" id="140416at2"/>
<dbReference type="Pfam" id="PF01882">
    <property type="entry name" value="DUF58"/>
    <property type="match status" value="1"/>
</dbReference>
<dbReference type="RefSeq" id="WP_095042583.1">
    <property type="nucleotide sequence ID" value="NZ_LN890655.1"/>
</dbReference>
<feature type="domain" description="DUF58" evidence="2">
    <location>
        <begin position="197"/>
        <end position="240"/>
    </location>
</feature>
<reference evidence="3" key="1">
    <citation type="submission" date="2016-01" db="EMBL/GenBank/DDBJ databases">
        <authorList>
            <person name="Mcilroy J.S."/>
            <person name="Karst M S."/>
            <person name="Albertsen M."/>
        </authorList>
    </citation>
    <scope>NUCLEOTIDE SEQUENCE</scope>
    <source>
        <strain evidence="3">Cfx-K</strain>
    </source>
</reference>
<dbReference type="KEGG" id="pbf:CFX0092_A1161"/>
<keyword evidence="1" id="KW-1133">Transmembrane helix</keyword>
<keyword evidence="4" id="KW-1185">Reference proteome</keyword>
<dbReference type="Proteomes" id="UP000215027">
    <property type="component" value="Chromosome I"/>
</dbReference>
<gene>
    <name evidence="3" type="ORF">CFX0092_A1161</name>
</gene>
<dbReference type="PANTHER" id="PTHR34351">
    <property type="entry name" value="SLR1927 PROTEIN-RELATED"/>
    <property type="match status" value="1"/>
</dbReference>
<name>A0A160T1K4_9CHLR</name>
<dbReference type="PANTHER" id="PTHR34351:SF2">
    <property type="entry name" value="DUF58 DOMAIN-CONTAINING PROTEIN"/>
    <property type="match status" value="1"/>
</dbReference>
<protein>
    <recommendedName>
        <fullName evidence="2">DUF58 domain-containing protein</fullName>
    </recommendedName>
</protein>
<sequence length="434" mass="49057">MAAFLGQRRVVVFALALVAFIAGLITGRDLLFTLAYLLGLLLILSFIWAWLNLNGVHLSRVTRVRRTQVGRPLEERFTVRNTTIAPKLWLEVRDFSDLPYHYSSHVVNSLGPRQSYSWRVTTICRQRGRYQLGPVRLRTSDPFGLFPMERDLTPTSNVVVFPMTFEIHQFALPVGILPGGDALRRRTHYITTNASGVRDYEPGDSFNRIHWRSTARRDRLVVKEFELDPLADIWIVPDMSVYGHVAPRRETAPPTPPPGDIPGWLKMQDFRLPESTEEYTVTIAASVAQFFLRRDRAVGMLAYGQSNEILQPDRGERQFNRILETLAVLRAQGDVPISDMLYAETHLFPRGTTVIVVTPNTREEWSVAARQLSRRGLRVVTILVNPASFYGGRSAEPLYQLLRAGGQVAYMVNNGDDMTAALSRGATQPGYFTV</sequence>
<evidence type="ECO:0000313" key="3">
    <source>
        <dbReference type="EMBL" id="CUS03039.2"/>
    </source>
</evidence>
<organism evidence="3 4">
    <name type="scientific">Candidatus Promineifilum breve</name>
    <dbReference type="NCBI Taxonomy" id="1806508"/>
    <lineage>
        <taxon>Bacteria</taxon>
        <taxon>Bacillati</taxon>
        <taxon>Chloroflexota</taxon>
        <taxon>Ardenticatenia</taxon>
        <taxon>Candidatus Promineifilales</taxon>
        <taxon>Candidatus Promineifilaceae</taxon>
        <taxon>Candidatus Promineifilum</taxon>
    </lineage>
</organism>
<keyword evidence="1" id="KW-0472">Membrane</keyword>
<dbReference type="InterPro" id="IPR002881">
    <property type="entry name" value="DUF58"/>
</dbReference>
<proteinExistence type="predicted"/>
<accession>A0A160T1K4</accession>
<dbReference type="AlphaFoldDB" id="A0A160T1K4"/>
<evidence type="ECO:0000259" key="2">
    <source>
        <dbReference type="Pfam" id="PF01882"/>
    </source>
</evidence>